<keyword evidence="1" id="KW-0675">Receptor</keyword>
<dbReference type="Proteomes" id="UP001597287">
    <property type="component" value="Unassembled WGS sequence"/>
</dbReference>
<name>A0ABW5EPK2_9BURK</name>
<reference evidence="2" key="1">
    <citation type="journal article" date="2019" name="Int. J. Syst. Evol. Microbiol.">
        <title>The Global Catalogue of Microorganisms (GCM) 10K type strain sequencing project: providing services to taxonomists for standard genome sequencing and annotation.</title>
        <authorList>
            <consortium name="The Broad Institute Genomics Platform"/>
            <consortium name="The Broad Institute Genome Sequencing Center for Infectious Disease"/>
            <person name="Wu L."/>
            <person name="Ma J."/>
        </authorList>
    </citation>
    <scope>NUCLEOTIDE SEQUENCE [LARGE SCALE GENOMIC DNA]</scope>
    <source>
        <strain evidence="2">CCUG 62793</strain>
    </source>
</reference>
<dbReference type="EMBL" id="JBHUIG010000013">
    <property type="protein sequence ID" value="MFD2319558.1"/>
    <property type="molecule type" value="Genomic_DNA"/>
</dbReference>
<keyword evidence="2" id="KW-1185">Reference proteome</keyword>
<evidence type="ECO:0000313" key="2">
    <source>
        <dbReference type="Proteomes" id="UP001597287"/>
    </source>
</evidence>
<evidence type="ECO:0000313" key="1">
    <source>
        <dbReference type="EMBL" id="MFD2319558.1"/>
    </source>
</evidence>
<gene>
    <name evidence="1" type="ORF">ACFSPV_12620</name>
</gene>
<dbReference type="RefSeq" id="WP_380105838.1">
    <property type="nucleotide sequence ID" value="NZ_JBHSIH010000001.1"/>
</dbReference>
<comment type="caution">
    <text evidence="1">The sequence shown here is derived from an EMBL/GenBank/DDBJ whole genome shotgun (WGS) entry which is preliminary data.</text>
</comment>
<sequence>MNLNNVFDKRYWVPGFVEQNGSNDFGDSRNVMFTLITRRASERQACAAD</sequence>
<organism evidence="1 2">
    <name type="scientific">Delftia deserti</name>
    <dbReference type="NCBI Taxonomy" id="1651218"/>
    <lineage>
        <taxon>Bacteria</taxon>
        <taxon>Pseudomonadati</taxon>
        <taxon>Pseudomonadota</taxon>
        <taxon>Betaproteobacteria</taxon>
        <taxon>Burkholderiales</taxon>
        <taxon>Comamonadaceae</taxon>
        <taxon>Delftia</taxon>
    </lineage>
</organism>
<accession>A0ABW5EPK2</accession>
<proteinExistence type="predicted"/>
<protein>
    <submittedName>
        <fullName evidence="1">TonB-dependent receptor</fullName>
    </submittedName>
</protein>